<evidence type="ECO:0000313" key="3">
    <source>
        <dbReference type="Proteomes" id="UP001142489"/>
    </source>
</evidence>
<feature type="region of interest" description="Disordered" evidence="1">
    <location>
        <begin position="62"/>
        <end position="175"/>
    </location>
</feature>
<name>A0A9Q1AS72_9SAUR</name>
<feature type="compositionally biased region" description="Basic and acidic residues" evidence="1">
    <location>
        <begin position="159"/>
        <end position="169"/>
    </location>
</feature>
<feature type="compositionally biased region" description="Basic and acidic residues" evidence="1">
    <location>
        <begin position="127"/>
        <end position="144"/>
    </location>
</feature>
<dbReference type="EMBL" id="JAPFRF010000020">
    <property type="protein sequence ID" value="KAJ7306576.1"/>
    <property type="molecule type" value="Genomic_DNA"/>
</dbReference>
<evidence type="ECO:0000256" key="1">
    <source>
        <dbReference type="SAM" id="MobiDB-lite"/>
    </source>
</evidence>
<organism evidence="2 3">
    <name type="scientific">Phrynocephalus forsythii</name>
    <dbReference type="NCBI Taxonomy" id="171643"/>
    <lineage>
        <taxon>Eukaryota</taxon>
        <taxon>Metazoa</taxon>
        <taxon>Chordata</taxon>
        <taxon>Craniata</taxon>
        <taxon>Vertebrata</taxon>
        <taxon>Euteleostomi</taxon>
        <taxon>Lepidosauria</taxon>
        <taxon>Squamata</taxon>
        <taxon>Bifurcata</taxon>
        <taxon>Unidentata</taxon>
        <taxon>Episquamata</taxon>
        <taxon>Toxicofera</taxon>
        <taxon>Iguania</taxon>
        <taxon>Acrodonta</taxon>
        <taxon>Agamidae</taxon>
        <taxon>Agaminae</taxon>
        <taxon>Phrynocephalus</taxon>
    </lineage>
</organism>
<accession>A0A9Q1AS72</accession>
<sequence length="175" mass="19229">MAAAASRKGRAFLPGTFSGLDAARRVCRKWGGKARRGLPPLPEVRDGAWWIQTGWGAAAFSMRARRGSSQKGTVRRPSKKLKCEKKSPAKVDVRESAANPGLLPKVTSKRPSSGRKWPDLEMMLQRDNAKADTRDGQRKGERPKRSLPGTVHTGHRARPSQDGRPRRPPDTLSGC</sequence>
<proteinExistence type="predicted"/>
<dbReference type="AlphaFoldDB" id="A0A9Q1AS72"/>
<reference evidence="2" key="1">
    <citation type="journal article" date="2023" name="DNA Res.">
        <title>Chromosome-level genome assembly of Phrynocephalus forsythii using third-generation DNA sequencing and Hi-C analysis.</title>
        <authorList>
            <person name="Qi Y."/>
            <person name="Zhao W."/>
            <person name="Zhao Y."/>
            <person name="Niu C."/>
            <person name="Cao S."/>
            <person name="Zhang Y."/>
        </authorList>
    </citation>
    <scope>NUCLEOTIDE SEQUENCE</scope>
    <source>
        <tissue evidence="2">Muscle</tissue>
    </source>
</reference>
<dbReference type="Proteomes" id="UP001142489">
    <property type="component" value="Unassembled WGS sequence"/>
</dbReference>
<evidence type="ECO:0000313" key="2">
    <source>
        <dbReference type="EMBL" id="KAJ7306576.1"/>
    </source>
</evidence>
<keyword evidence="3" id="KW-1185">Reference proteome</keyword>
<protein>
    <submittedName>
        <fullName evidence="2">Uncharacterized protein</fullName>
    </submittedName>
</protein>
<comment type="caution">
    <text evidence="2">The sequence shown here is derived from an EMBL/GenBank/DDBJ whole genome shotgun (WGS) entry which is preliminary data.</text>
</comment>
<gene>
    <name evidence="2" type="ORF">JRQ81_009941</name>
</gene>
<feature type="compositionally biased region" description="Basic and acidic residues" evidence="1">
    <location>
        <begin position="84"/>
        <end position="95"/>
    </location>
</feature>
<feature type="compositionally biased region" description="Basic residues" evidence="1">
    <location>
        <begin position="63"/>
        <end position="83"/>
    </location>
</feature>